<dbReference type="Gene3D" id="1.10.8.100">
    <property type="entry name" value="Ribosomal RNA adenine dimethylase-like, domain 2"/>
    <property type="match status" value="1"/>
</dbReference>
<keyword evidence="3 11" id="KW-0698">rRNA processing</keyword>
<accession>A0A168JHC0</accession>
<dbReference type="PANTHER" id="PTHR11727:SF17">
    <property type="entry name" value="DIMETHYLADENOSINE TRANSFERASE 1, MITOCHONDRIAL"/>
    <property type="match status" value="1"/>
</dbReference>
<feature type="binding site" evidence="10">
    <location>
        <position position="56"/>
    </location>
    <ligand>
        <name>S-adenosyl-L-methionine</name>
        <dbReference type="ChEBI" id="CHEBI:59789"/>
    </ligand>
</feature>
<dbReference type="GO" id="GO:0003723">
    <property type="term" value="F:RNA binding"/>
    <property type="evidence" value="ECO:0007669"/>
    <property type="project" value="UniProtKB-UniRule"/>
</dbReference>
<keyword evidence="5 10" id="KW-0808">Transferase</keyword>
<comment type="catalytic activity">
    <reaction evidence="9">
        <text>adenosine(1779)/adenosine(1780) in 18S rRNA + 4 S-adenosyl-L-methionine = N(6)-dimethyladenosine(1779)/N(6)-dimethyladenosine(1780) in 18S rRNA + 4 S-adenosyl-L-homocysteine + 4 H(+)</text>
        <dbReference type="Rhea" id="RHEA:42780"/>
        <dbReference type="Rhea" id="RHEA-COMP:10234"/>
        <dbReference type="Rhea" id="RHEA-COMP:10236"/>
        <dbReference type="ChEBI" id="CHEBI:15378"/>
        <dbReference type="ChEBI" id="CHEBI:57856"/>
        <dbReference type="ChEBI" id="CHEBI:59789"/>
        <dbReference type="ChEBI" id="CHEBI:74411"/>
        <dbReference type="ChEBI" id="CHEBI:74493"/>
        <dbReference type="EC" id="2.1.1.183"/>
    </reaction>
</comment>
<comment type="caution">
    <text evidence="10">Lacks conserved residue(s) required for the propagation of feature annotation.</text>
</comment>
<dbReference type="CDD" id="cd02440">
    <property type="entry name" value="AdoMet_MTases"/>
    <property type="match status" value="1"/>
</dbReference>
<name>A0A168JHC0_MUCCL</name>
<evidence type="ECO:0000259" key="12">
    <source>
        <dbReference type="SMART" id="SM00650"/>
    </source>
</evidence>
<keyword evidence="6 10" id="KW-0949">S-adenosyl-L-methionine</keyword>
<dbReference type="Pfam" id="PF00398">
    <property type="entry name" value="RrnaAD"/>
    <property type="match status" value="1"/>
</dbReference>
<dbReference type="InterPro" id="IPR001737">
    <property type="entry name" value="KsgA/Erm"/>
</dbReference>
<evidence type="ECO:0000256" key="6">
    <source>
        <dbReference type="ARBA" id="ARBA00022691"/>
    </source>
</evidence>
<feature type="binding site" evidence="10">
    <location>
        <position position="30"/>
    </location>
    <ligand>
        <name>S-adenosyl-L-methionine</name>
        <dbReference type="ChEBI" id="CHEBI:59789"/>
    </ligand>
</feature>
<keyword evidence="14" id="KW-1185">Reference proteome</keyword>
<dbReference type="GO" id="GO:0005759">
    <property type="term" value="C:mitochondrial matrix"/>
    <property type="evidence" value="ECO:0007669"/>
    <property type="project" value="TreeGrafter"/>
</dbReference>
<comment type="caution">
    <text evidence="13">The sequence shown here is derived from an EMBL/GenBank/DDBJ whole genome shotgun (WGS) entry which is preliminary data.</text>
</comment>
<dbReference type="PANTHER" id="PTHR11727">
    <property type="entry name" value="DIMETHYLADENOSINE TRANSFERASE"/>
    <property type="match status" value="1"/>
</dbReference>
<dbReference type="EC" id="2.1.1.-" evidence="11"/>
<dbReference type="InterPro" id="IPR023165">
    <property type="entry name" value="rRNA_Ade_diMease-like_C"/>
</dbReference>
<evidence type="ECO:0000256" key="4">
    <source>
        <dbReference type="ARBA" id="ARBA00022603"/>
    </source>
</evidence>
<dbReference type="AlphaFoldDB" id="A0A168JHC0"/>
<comment type="subcellular location">
    <subcellularLocation>
        <location evidence="2">Mitochondrion</location>
    </subcellularLocation>
</comment>
<evidence type="ECO:0000313" key="14">
    <source>
        <dbReference type="Proteomes" id="UP000077051"/>
    </source>
</evidence>
<gene>
    <name evidence="13" type="ORF">MUCCIDRAFT_165091</name>
</gene>
<dbReference type="InterPro" id="IPR011530">
    <property type="entry name" value="rRNA_adenine_dimethylase"/>
</dbReference>
<proteinExistence type="inferred from homology"/>
<organism evidence="13 14">
    <name type="scientific">Mucor lusitanicus CBS 277.49</name>
    <dbReference type="NCBI Taxonomy" id="747725"/>
    <lineage>
        <taxon>Eukaryota</taxon>
        <taxon>Fungi</taxon>
        <taxon>Fungi incertae sedis</taxon>
        <taxon>Mucoromycota</taxon>
        <taxon>Mucoromycotina</taxon>
        <taxon>Mucoromycetes</taxon>
        <taxon>Mucorales</taxon>
        <taxon>Mucorineae</taxon>
        <taxon>Mucoraceae</taxon>
        <taxon>Mucor</taxon>
    </lineage>
</organism>
<evidence type="ECO:0000256" key="11">
    <source>
        <dbReference type="RuleBase" id="RU362106"/>
    </source>
</evidence>
<feature type="binding site" evidence="10">
    <location>
        <position position="28"/>
    </location>
    <ligand>
        <name>S-adenosyl-L-methionine</name>
        <dbReference type="ChEBI" id="CHEBI:59789"/>
    </ligand>
</feature>
<dbReference type="InterPro" id="IPR020596">
    <property type="entry name" value="rRNA_Ade_Mease_Trfase_CS"/>
</dbReference>
<feature type="binding site" evidence="10">
    <location>
        <position position="78"/>
    </location>
    <ligand>
        <name>S-adenosyl-L-methionine</name>
        <dbReference type="ChEBI" id="CHEBI:59789"/>
    </ligand>
</feature>
<dbReference type="GO" id="GO:0034246">
    <property type="term" value="F:mitochondrial transcription factor activity"/>
    <property type="evidence" value="ECO:0007669"/>
    <property type="project" value="TreeGrafter"/>
</dbReference>
<dbReference type="Proteomes" id="UP000077051">
    <property type="component" value="Unassembled WGS sequence"/>
</dbReference>
<evidence type="ECO:0000256" key="3">
    <source>
        <dbReference type="ARBA" id="ARBA00022552"/>
    </source>
</evidence>
<evidence type="ECO:0000256" key="7">
    <source>
        <dbReference type="ARBA" id="ARBA00022884"/>
    </source>
</evidence>
<evidence type="ECO:0000256" key="8">
    <source>
        <dbReference type="ARBA" id="ARBA00024915"/>
    </source>
</evidence>
<dbReference type="OrthoDB" id="16079at2759"/>
<keyword evidence="7 10" id="KW-0694">RNA-binding</keyword>
<comment type="function">
    <text evidence="8">Mitochondrial transcription factor that confers selective promoter recognition on the core subunit of the yeast mitochondrial RNA polymerase. Interacts with DNA in a non-specific manner.</text>
</comment>
<dbReference type="PROSITE" id="PS51689">
    <property type="entry name" value="SAM_RNA_A_N6_MT"/>
    <property type="match status" value="1"/>
</dbReference>
<evidence type="ECO:0000256" key="9">
    <source>
        <dbReference type="ARBA" id="ARBA00049478"/>
    </source>
</evidence>
<evidence type="ECO:0000313" key="13">
    <source>
        <dbReference type="EMBL" id="OAD01192.1"/>
    </source>
</evidence>
<comment type="function">
    <text evidence="1">Specifically dimethylates two adjacent adenosines in the loop of a conserved hairpin near the 3'-end of 18S rRNA in the 40S particle.</text>
</comment>
<dbReference type="PROSITE" id="PS01131">
    <property type="entry name" value="RRNA_A_DIMETH"/>
    <property type="match status" value="1"/>
</dbReference>
<dbReference type="SMART" id="SM00650">
    <property type="entry name" value="rADc"/>
    <property type="match status" value="1"/>
</dbReference>
<dbReference type="NCBIfam" id="TIGR00755">
    <property type="entry name" value="ksgA"/>
    <property type="match status" value="1"/>
</dbReference>
<sequence>MSALPRLPSIRELIKLYGLTAKSQLSQNFILDKNITDKIVKTAHVTNQTPLVVEVGPGPGLLSRSILDAGANKVIAVEKDDRFIPTLHQLSEASGKRIEVIQGNMLTINHQDIIDKAAVTHVDSSQPSHIMGNLPFNVASPLLLQWLHQQAGQQGLFGITSDIWMTLMFQKEVGDRIAADISTSKRGRLAVMAQSLCHVKEVYKVPATIFVPKPKVDASVVQLRPKPFFTDAKDMPGTYMALENILRFYFTKRRKTMGHITKRLGKEMNAFTPLLVEQVESMVDFKARPEDIPTEQFCDLAKLFYKHDIIELPLI</sequence>
<feature type="domain" description="Ribosomal RNA adenine methylase transferase N-terminal" evidence="12">
    <location>
        <begin position="35"/>
        <end position="227"/>
    </location>
</feature>
<evidence type="ECO:0000256" key="10">
    <source>
        <dbReference type="PROSITE-ProRule" id="PRU01026"/>
    </source>
</evidence>
<dbReference type="STRING" id="747725.A0A168JHC0"/>
<evidence type="ECO:0000256" key="5">
    <source>
        <dbReference type="ARBA" id="ARBA00022679"/>
    </source>
</evidence>
<keyword evidence="4 10" id="KW-0489">Methyltransferase</keyword>
<dbReference type="GO" id="GO:0052909">
    <property type="term" value="F:18S rRNA (adenine(1779)-N(6)/adenine(1780)-N(6))-dimethyltransferase activity"/>
    <property type="evidence" value="ECO:0007669"/>
    <property type="project" value="UniProtKB-EC"/>
</dbReference>
<feature type="binding site" evidence="10">
    <location>
        <position position="133"/>
    </location>
    <ligand>
        <name>S-adenosyl-L-methionine</name>
        <dbReference type="ChEBI" id="CHEBI:59789"/>
    </ligand>
</feature>
<protein>
    <recommendedName>
        <fullName evidence="11">rRNA adenine N(6)-methyltransferase</fullName>
        <ecNumber evidence="11">2.1.1.-</ecNumber>
    </recommendedName>
</protein>
<reference evidence="13 14" key="1">
    <citation type="submission" date="2015-06" db="EMBL/GenBank/DDBJ databases">
        <title>Expansion of signal transduction pathways in fungi by whole-genome duplication.</title>
        <authorList>
            <consortium name="DOE Joint Genome Institute"/>
            <person name="Corrochano L.M."/>
            <person name="Kuo A."/>
            <person name="Marcet-Houben M."/>
            <person name="Polaino S."/>
            <person name="Salamov A."/>
            <person name="Villalobos J.M."/>
            <person name="Alvarez M.I."/>
            <person name="Avalos J."/>
            <person name="Benito E.P."/>
            <person name="Benoit I."/>
            <person name="Burger G."/>
            <person name="Camino L.P."/>
            <person name="Canovas D."/>
            <person name="Cerda-Olmedo E."/>
            <person name="Cheng J.-F."/>
            <person name="Dominguez A."/>
            <person name="Elias M."/>
            <person name="Eslava A.P."/>
            <person name="Glaser F."/>
            <person name="Grimwood J."/>
            <person name="Gutierrez G."/>
            <person name="Heitman J."/>
            <person name="Henrissat B."/>
            <person name="Iturriaga E.A."/>
            <person name="Lang B.F."/>
            <person name="Lavin J.L."/>
            <person name="Lee S."/>
            <person name="Li W."/>
            <person name="Lindquist E."/>
            <person name="Lopez-Garcia S."/>
            <person name="Luque E.M."/>
            <person name="Marcos A.T."/>
            <person name="Martin J."/>
            <person name="Mccluskey K."/>
            <person name="Medina H.R."/>
            <person name="Miralles-Duran A."/>
            <person name="Miyazaki A."/>
            <person name="Munoz-Torres E."/>
            <person name="Oguiza J.A."/>
            <person name="Ohm R."/>
            <person name="Olmedo M."/>
            <person name="Orejas M."/>
            <person name="Ortiz-Castellanos L."/>
            <person name="Pisabarro A.G."/>
            <person name="Rodriguez-Romero J."/>
            <person name="Ruiz-Herrera J."/>
            <person name="Ruiz-Vazquez R."/>
            <person name="Sanz C."/>
            <person name="Schackwitz W."/>
            <person name="Schmutz J."/>
            <person name="Shahriari M."/>
            <person name="Shelest E."/>
            <person name="Silva-Franco F."/>
            <person name="Soanes D."/>
            <person name="Syed K."/>
            <person name="Tagua V.G."/>
            <person name="Talbot N.J."/>
            <person name="Thon M."/>
            <person name="De Vries R.P."/>
            <person name="Wiebenga A."/>
            <person name="Yadav J.S."/>
            <person name="Braun E.L."/>
            <person name="Baker S."/>
            <person name="Garre V."/>
            <person name="Horwitz B."/>
            <person name="Torres-Martinez S."/>
            <person name="Idnurm A."/>
            <person name="Herrera-Estrella A."/>
            <person name="Gabaldon T."/>
            <person name="Grigoriev I.V."/>
        </authorList>
    </citation>
    <scope>NUCLEOTIDE SEQUENCE [LARGE SCALE GENOMIC DNA]</scope>
    <source>
        <strain evidence="13 14">CBS 277.49</strain>
    </source>
</reference>
<comment type="similarity">
    <text evidence="10 11">Belongs to the class I-like SAM-binding methyltransferase superfamily. rRNA adenine N(6)-methyltransferase family.</text>
</comment>
<dbReference type="VEuPathDB" id="FungiDB:MUCCIDRAFT_165091"/>
<evidence type="ECO:0000256" key="1">
    <source>
        <dbReference type="ARBA" id="ARBA00002977"/>
    </source>
</evidence>
<dbReference type="SUPFAM" id="SSF53335">
    <property type="entry name" value="S-adenosyl-L-methionine-dependent methyltransferases"/>
    <property type="match status" value="1"/>
</dbReference>
<dbReference type="GO" id="GO:0006391">
    <property type="term" value="P:transcription initiation at mitochondrial promoter"/>
    <property type="evidence" value="ECO:0007669"/>
    <property type="project" value="TreeGrafter"/>
</dbReference>
<dbReference type="InterPro" id="IPR029063">
    <property type="entry name" value="SAM-dependent_MTases_sf"/>
</dbReference>
<evidence type="ECO:0000256" key="2">
    <source>
        <dbReference type="ARBA" id="ARBA00004173"/>
    </source>
</evidence>
<dbReference type="EMBL" id="AMYB01000006">
    <property type="protein sequence ID" value="OAD01192.1"/>
    <property type="molecule type" value="Genomic_DNA"/>
</dbReference>
<dbReference type="Gene3D" id="3.40.50.150">
    <property type="entry name" value="Vaccinia Virus protein VP39"/>
    <property type="match status" value="1"/>
</dbReference>
<dbReference type="InterPro" id="IPR020598">
    <property type="entry name" value="rRNA_Ade_methylase_Trfase_N"/>
</dbReference>